<name>A0AA38TS54_9ASTR</name>
<gene>
    <name evidence="2" type="ORF">OSB04_010312</name>
</gene>
<proteinExistence type="predicted"/>
<comment type="caution">
    <text evidence="2">The sequence shown here is derived from an EMBL/GenBank/DDBJ whole genome shotgun (WGS) entry which is preliminary data.</text>
</comment>
<protein>
    <submittedName>
        <fullName evidence="2">Uncharacterized protein</fullName>
    </submittedName>
</protein>
<dbReference type="AlphaFoldDB" id="A0AA38TS54"/>
<accession>A0AA38TS54</accession>
<keyword evidence="3" id="KW-1185">Reference proteome</keyword>
<evidence type="ECO:0000313" key="3">
    <source>
        <dbReference type="Proteomes" id="UP001172457"/>
    </source>
</evidence>
<evidence type="ECO:0000256" key="1">
    <source>
        <dbReference type="SAM" id="MobiDB-lite"/>
    </source>
</evidence>
<dbReference type="Proteomes" id="UP001172457">
    <property type="component" value="Chromosome 3"/>
</dbReference>
<evidence type="ECO:0000313" key="2">
    <source>
        <dbReference type="EMBL" id="KAJ9555698.1"/>
    </source>
</evidence>
<sequence length="76" mass="8356">MDEKLQDAFDLSLQSPELNSGGGGRRLEPSPERVRLASELLNGAQMNDLYKSLDGRISSLEHFKEVEAVKPVEGAE</sequence>
<dbReference type="EMBL" id="JARYMX010000003">
    <property type="protein sequence ID" value="KAJ9555698.1"/>
    <property type="molecule type" value="Genomic_DNA"/>
</dbReference>
<organism evidence="2 3">
    <name type="scientific">Centaurea solstitialis</name>
    <name type="common">yellow star-thistle</name>
    <dbReference type="NCBI Taxonomy" id="347529"/>
    <lineage>
        <taxon>Eukaryota</taxon>
        <taxon>Viridiplantae</taxon>
        <taxon>Streptophyta</taxon>
        <taxon>Embryophyta</taxon>
        <taxon>Tracheophyta</taxon>
        <taxon>Spermatophyta</taxon>
        <taxon>Magnoliopsida</taxon>
        <taxon>eudicotyledons</taxon>
        <taxon>Gunneridae</taxon>
        <taxon>Pentapetalae</taxon>
        <taxon>asterids</taxon>
        <taxon>campanulids</taxon>
        <taxon>Asterales</taxon>
        <taxon>Asteraceae</taxon>
        <taxon>Carduoideae</taxon>
        <taxon>Cardueae</taxon>
        <taxon>Centaureinae</taxon>
        <taxon>Centaurea</taxon>
    </lineage>
</organism>
<reference evidence="2" key="1">
    <citation type="submission" date="2023-03" db="EMBL/GenBank/DDBJ databases">
        <title>Chromosome-scale reference genome and RAD-based genetic map of yellow starthistle (Centaurea solstitialis) reveal putative structural variation and QTLs associated with invader traits.</title>
        <authorList>
            <person name="Reatini B."/>
            <person name="Cang F.A."/>
            <person name="Jiang Q."/>
            <person name="Mckibben M.T.W."/>
            <person name="Barker M.S."/>
            <person name="Rieseberg L.H."/>
            <person name="Dlugosch K.M."/>
        </authorList>
    </citation>
    <scope>NUCLEOTIDE SEQUENCE</scope>
    <source>
        <strain evidence="2">CAN-66</strain>
        <tissue evidence="2">Leaf</tissue>
    </source>
</reference>
<feature type="region of interest" description="Disordered" evidence="1">
    <location>
        <begin position="1"/>
        <end position="31"/>
    </location>
</feature>